<protein>
    <submittedName>
        <fullName evidence="1">Uncharacterized protein</fullName>
    </submittedName>
</protein>
<dbReference type="EMBL" id="CM039432">
    <property type="protein sequence ID" value="KAI4332109.1"/>
    <property type="molecule type" value="Genomic_DNA"/>
</dbReference>
<gene>
    <name evidence="1" type="ORF">L6164_017045</name>
</gene>
<evidence type="ECO:0000313" key="1">
    <source>
        <dbReference type="EMBL" id="KAI4332109.1"/>
    </source>
</evidence>
<sequence>MDFSTIKSKMEAKDGTGYRNVREIYADVSLRSNGWLLPKVAEEGRRQSQEEAEAELDMQLAQAANYANMAKDLSFELDEILVSSHCLHAAFERMKRSFFQLMNDELVIVLVSLMVSIPVMFLGLFISGI</sequence>
<name>A0ACB9N8I9_BAUVA</name>
<organism evidence="1 2">
    <name type="scientific">Bauhinia variegata</name>
    <name type="common">Purple orchid tree</name>
    <name type="synonym">Phanera variegata</name>
    <dbReference type="NCBI Taxonomy" id="167791"/>
    <lineage>
        <taxon>Eukaryota</taxon>
        <taxon>Viridiplantae</taxon>
        <taxon>Streptophyta</taxon>
        <taxon>Embryophyta</taxon>
        <taxon>Tracheophyta</taxon>
        <taxon>Spermatophyta</taxon>
        <taxon>Magnoliopsida</taxon>
        <taxon>eudicotyledons</taxon>
        <taxon>Gunneridae</taxon>
        <taxon>Pentapetalae</taxon>
        <taxon>rosids</taxon>
        <taxon>fabids</taxon>
        <taxon>Fabales</taxon>
        <taxon>Fabaceae</taxon>
        <taxon>Cercidoideae</taxon>
        <taxon>Cercideae</taxon>
        <taxon>Bauhiniinae</taxon>
        <taxon>Bauhinia</taxon>
    </lineage>
</organism>
<accession>A0ACB9N8I9</accession>
<proteinExistence type="predicted"/>
<reference evidence="1 2" key="1">
    <citation type="journal article" date="2022" name="DNA Res.">
        <title>Chromosomal-level genome assembly of the orchid tree Bauhinia variegata (Leguminosae; Cercidoideae) supports the allotetraploid origin hypothesis of Bauhinia.</title>
        <authorList>
            <person name="Zhong Y."/>
            <person name="Chen Y."/>
            <person name="Zheng D."/>
            <person name="Pang J."/>
            <person name="Liu Y."/>
            <person name="Luo S."/>
            <person name="Meng S."/>
            <person name="Qian L."/>
            <person name="Wei D."/>
            <person name="Dai S."/>
            <person name="Zhou R."/>
        </authorList>
    </citation>
    <scope>NUCLEOTIDE SEQUENCE [LARGE SCALE GENOMIC DNA]</scope>
    <source>
        <strain evidence="1">BV-YZ2020</strain>
    </source>
</reference>
<keyword evidence="2" id="KW-1185">Reference proteome</keyword>
<dbReference type="Proteomes" id="UP000828941">
    <property type="component" value="Chromosome 7"/>
</dbReference>
<comment type="caution">
    <text evidence="1">The sequence shown here is derived from an EMBL/GenBank/DDBJ whole genome shotgun (WGS) entry which is preliminary data.</text>
</comment>
<evidence type="ECO:0000313" key="2">
    <source>
        <dbReference type="Proteomes" id="UP000828941"/>
    </source>
</evidence>